<feature type="domain" description="BD-FAE-like" evidence="2">
    <location>
        <begin position="85"/>
        <end position="181"/>
    </location>
</feature>
<comment type="caution">
    <text evidence="3">The sequence shown here is derived from an EMBL/GenBank/DDBJ whole genome shotgun (WGS) entry which is preliminary data.</text>
</comment>
<dbReference type="PROSITE" id="PS51318">
    <property type="entry name" value="TAT"/>
    <property type="match status" value="1"/>
</dbReference>
<dbReference type="PANTHER" id="PTHR48081">
    <property type="entry name" value="AB HYDROLASE SUPERFAMILY PROTEIN C4A8.06C"/>
    <property type="match status" value="1"/>
</dbReference>
<evidence type="ECO:0000259" key="2">
    <source>
        <dbReference type="Pfam" id="PF20434"/>
    </source>
</evidence>
<dbReference type="EMBL" id="QWLV01000004">
    <property type="protein sequence ID" value="RHW17472.1"/>
    <property type="molecule type" value="Genomic_DNA"/>
</dbReference>
<accession>A0A396RQA6</accession>
<sequence length="305" mass="31938">MSLIDRRTLIGGGVTLGVAARLPAAQSPGETIALWPNQAPGGEGVTVTQREIPRSADGPADDTAFLHVTRPQLTLARPAKPNGAALMLIPGGGYIRVAIGRGGRALAQHFADAGFHTYTLLYRLPGDGWAAGPNAPLQDAQRALRLIRARARREGYDPARIGALGFSAGGHVAARLATVETSAYAAQDSADAMPLGLKAAGLLYPVILTDGPHAHGTSRRELIDKNPAAENVAGNAAVSRNTPPTFLAHALDDRVVPPENSLAMLGALRAAKVPAECHLFEKGDHGLGLESWSDLFLGWARRHGL</sequence>
<keyword evidence="4" id="KW-1185">Reference proteome</keyword>
<reference evidence="3 4" key="1">
    <citation type="submission" date="2018-08" db="EMBL/GenBank/DDBJ databases">
        <title>The multiple taxonomic identification of Sphingomonas gilva.</title>
        <authorList>
            <person name="Zhu D."/>
            <person name="Zheng S."/>
        </authorList>
    </citation>
    <scope>NUCLEOTIDE SEQUENCE [LARGE SCALE GENOMIC DNA]</scope>
    <source>
        <strain evidence="3 4">ZDH117</strain>
    </source>
</reference>
<gene>
    <name evidence="3" type="ORF">D1610_10980</name>
</gene>
<name>A0A396RQA6_9SPHN</name>
<dbReference type="OrthoDB" id="9771666at2"/>
<dbReference type="SUPFAM" id="SSF53474">
    <property type="entry name" value="alpha/beta-Hydrolases"/>
    <property type="match status" value="1"/>
</dbReference>
<keyword evidence="1 3" id="KW-0378">Hydrolase</keyword>
<evidence type="ECO:0000256" key="1">
    <source>
        <dbReference type="ARBA" id="ARBA00022801"/>
    </source>
</evidence>
<dbReference type="InterPro" id="IPR029058">
    <property type="entry name" value="AB_hydrolase_fold"/>
</dbReference>
<organism evidence="3 4">
    <name type="scientific">Sphingomonas gilva</name>
    <dbReference type="NCBI Taxonomy" id="2305907"/>
    <lineage>
        <taxon>Bacteria</taxon>
        <taxon>Pseudomonadati</taxon>
        <taxon>Pseudomonadota</taxon>
        <taxon>Alphaproteobacteria</taxon>
        <taxon>Sphingomonadales</taxon>
        <taxon>Sphingomonadaceae</taxon>
        <taxon>Sphingomonas</taxon>
    </lineage>
</organism>
<dbReference type="GO" id="GO:0016787">
    <property type="term" value="F:hydrolase activity"/>
    <property type="evidence" value="ECO:0007669"/>
    <property type="project" value="UniProtKB-KW"/>
</dbReference>
<evidence type="ECO:0000313" key="3">
    <source>
        <dbReference type="EMBL" id="RHW17472.1"/>
    </source>
</evidence>
<evidence type="ECO:0000313" key="4">
    <source>
        <dbReference type="Proteomes" id="UP000266693"/>
    </source>
</evidence>
<protein>
    <submittedName>
        <fullName evidence="3">Alpha/beta hydrolase</fullName>
    </submittedName>
</protein>
<dbReference type="Gene3D" id="3.40.50.1820">
    <property type="entry name" value="alpha/beta hydrolase"/>
    <property type="match status" value="1"/>
</dbReference>
<dbReference type="InterPro" id="IPR050300">
    <property type="entry name" value="GDXG_lipolytic_enzyme"/>
</dbReference>
<dbReference type="RefSeq" id="WP_118864218.1">
    <property type="nucleotide sequence ID" value="NZ_QWLV01000004.1"/>
</dbReference>
<dbReference type="Pfam" id="PF20434">
    <property type="entry name" value="BD-FAE"/>
    <property type="match status" value="1"/>
</dbReference>
<dbReference type="InterPro" id="IPR049492">
    <property type="entry name" value="BD-FAE-like_dom"/>
</dbReference>
<dbReference type="AlphaFoldDB" id="A0A396RQA6"/>
<dbReference type="InterPro" id="IPR006311">
    <property type="entry name" value="TAT_signal"/>
</dbReference>
<dbReference type="Proteomes" id="UP000266693">
    <property type="component" value="Unassembled WGS sequence"/>
</dbReference>
<proteinExistence type="predicted"/>
<dbReference type="PANTHER" id="PTHR48081:SF6">
    <property type="entry name" value="PEPTIDASE S9 PROLYL OLIGOPEPTIDASE CATALYTIC DOMAIN-CONTAINING PROTEIN"/>
    <property type="match status" value="1"/>
</dbReference>